<sequence length="172" mass="19514">MRIKELFNDKSLKPKEKTEVLFKWVLDGSLPIEELLAFAENEKDSTKATCIEAIEYVTKQNPKVADETLLNFVTTALTSKAPRVKWESAKVIGNIAPLFTSNLQQAIDNLLINTNHEGTVVRWSSAFALGEILKMKTTYNETLLSTIKSICEKEEKNSIRKIYIEAIKKLHN</sequence>
<proteinExistence type="predicted"/>
<dbReference type="Proteomes" id="UP000243887">
    <property type="component" value="Unassembled WGS sequence"/>
</dbReference>
<dbReference type="AlphaFoldDB" id="A0A1I3LIE1"/>
<reference evidence="2" key="1">
    <citation type="submission" date="2016-10" db="EMBL/GenBank/DDBJ databases">
        <authorList>
            <person name="Varghese N."/>
            <person name="Submissions S."/>
        </authorList>
    </citation>
    <scope>NUCLEOTIDE SEQUENCE [LARGE SCALE GENOMIC DNA]</scope>
    <source>
        <strain evidence="2">DSM 26542</strain>
    </source>
</reference>
<evidence type="ECO:0008006" key="3">
    <source>
        <dbReference type="Google" id="ProtNLM"/>
    </source>
</evidence>
<dbReference type="InterPro" id="IPR011989">
    <property type="entry name" value="ARM-like"/>
</dbReference>
<evidence type="ECO:0000313" key="1">
    <source>
        <dbReference type="EMBL" id="SFI84477.1"/>
    </source>
</evidence>
<dbReference type="STRING" id="1150112.SAMN04487893_101346"/>
<accession>A0A1I3LIE1</accession>
<evidence type="ECO:0000313" key="2">
    <source>
        <dbReference type="Proteomes" id="UP000243887"/>
    </source>
</evidence>
<dbReference type="Gene3D" id="1.25.10.10">
    <property type="entry name" value="Leucine-rich Repeat Variant"/>
    <property type="match status" value="1"/>
</dbReference>
<keyword evidence="2" id="KW-1185">Reference proteome</keyword>
<protein>
    <recommendedName>
        <fullName evidence="3">HEAT repeat-containing protein</fullName>
    </recommendedName>
</protein>
<dbReference type="RefSeq" id="WP_090677710.1">
    <property type="nucleotide sequence ID" value="NZ_FORU01000001.1"/>
</dbReference>
<dbReference type="SUPFAM" id="SSF48371">
    <property type="entry name" value="ARM repeat"/>
    <property type="match status" value="1"/>
</dbReference>
<organism evidence="1 2">
    <name type="scientific">Myroides guanonis</name>
    <dbReference type="NCBI Taxonomy" id="1150112"/>
    <lineage>
        <taxon>Bacteria</taxon>
        <taxon>Pseudomonadati</taxon>
        <taxon>Bacteroidota</taxon>
        <taxon>Flavobacteriia</taxon>
        <taxon>Flavobacteriales</taxon>
        <taxon>Flavobacteriaceae</taxon>
        <taxon>Myroides</taxon>
    </lineage>
</organism>
<dbReference type="InterPro" id="IPR016024">
    <property type="entry name" value="ARM-type_fold"/>
</dbReference>
<dbReference type="OrthoDB" id="2083221at2"/>
<dbReference type="EMBL" id="FORU01000001">
    <property type="protein sequence ID" value="SFI84477.1"/>
    <property type="molecule type" value="Genomic_DNA"/>
</dbReference>
<name>A0A1I3LIE1_9FLAO</name>
<gene>
    <name evidence="1" type="ORF">SAMN04487893_101346</name>
</gene>